<dbReference type="UniPathway" id="UPA00219"/>
<organism evidence="8 9">
    <name type="scientific">Clostridium cellulovorans (strain ATCC 35296 / DSM 3052 / OCM 3 / 743B)</name>
    <dbReference type="NCBI Taxonomy" id="573061"/>
    <lineage>
        <taxon>Bacteria</taxon>
        <taxon>Bacillati</taxon>
        <taxon>Bacillota</taxon>
        <taxon>Clostridia</taxon>
        <taxon>Eubacteriales</taxon>
        <taxon>Clostridiaceae</taxon>
        <taxon>Clostridium</taxon>
    </lineage>
</organism>
<dbReference type="OrthoDB" id="3176960at2"/>
<dbReference type="GO" id="GO:0071555">
    <property type="term" value="P:cell wall organization"/>
    <property type="evidence" value="ECO:0007669"/>
    <property type="project" value="UniProtKB-UniRule"/>
</dbReference>
<comment type="pathway">
    <text evidence="1 6">Cell wall biogenesis; peptidoglycan biosynthesis.</text>
</comment>
<dbReference type="RefSeq" id="WP_010076090.1">
    <property type="nucleotide sequence ID" value="NC_014393.1"/>
</dbReference>
<dbReference type="InterPro" id="IPR005490">
    <property type="entry name" value="LD_TPept_cat_dom"/>
</dbReference>
<keyword evidence="5 6" id="KW-0961">Cell wall biogenesis/degradation</keyword>
<sequence>MNRKKIIIGSAASVALILFGIYLANALYLRDKLLPGTNIEGIDCSYKTIDEVNQLLMDKHKNTKFSILEGTSESLSFTGSNIGLDRDLTNELSQVREKQNSLTWPLGLISKKALDEETSNLLFNEDAFNTYFSSVNLNKGNRLQSNDAFLNRNNTNFIITEEVYGNTLNVETAINKIKENIKNGADTIDISDCYEKPKVTKNDEKLISLAAKANDLKKINIEYKFGTRREVASDVNKMDMITYDGNDVYFDKSKVNNYVVSLAQKYDTYGSTRSFKSTRRGVVNVTGGVYGWYILTESETEELYNQLLEGNDISRVPNYDGTIIKNEDNDIGSTYIEVDILNQHLWFYKNGALLVEGDVVTGNASNGHDTPKGVHYVWSKESPSILKGQDYETRVEYWMPIEWTGVGIHDAIWRNPAEFGKNTYLTNGSHGCINSPLILAKTIYENVEIGTPVIVF</sequence>
<evidence type="ECO:0000256" key="4">
    <source>
        <dbReference type="ARBA" id="ARBA00022984"/>
    </source>
</evidence>
<evidence type="ECO:0000256" key="2">
    <source>
        <dbReference type="ARBA" id="ARBA00022679"/>
    </source>
</evidence>
<dbReference type="EMBL" id="CP002160">
    <property type="protein sequence ID" value="ADL51050.1"/>
    <property type="molecule type" value="Genomic_DNA"/>
</dbReference>
<dbReference type="GO" id="GO:0008360">
    <property type="term" value="P:regulation of cell shape"/>
    <property type="evidence" value="ECO:0007669"/>
    <property type="project" value="UniProtKB-UniRule"/>
</dbReference>
<dbReference type="InterPro" id="IPR050979">
    <property type="entry name" value="LD-transpeptidase"/>
</dbReference>
<keyword evidence="9" id="KW-1185">Reference proteome</keyword>
<evidence type="ECO:0000313" key="9">
    <source>
        <dbReference type="Proteomes" id="UP000002730"/>
    </source>
</evidence>
<name>D9SVC6_CLOC7</name>
<evidence type="ECO:0000259" key="7">
    <source>
        <dbReference type="PROSITE" id="PS52029"/>
    </source>
</evidence>
<keyword evidence="4 6" id="KW-0573">Peptidoglycan synthesis</keyword>
<dbReference type="PROSITE" id="PS52029">
    <property type="entry name" value="LD_TPASE"/>
    <property type="match status" value="1"/>
</dbReference>
<dbReference type="GO" id="GO:0018104">
    <property type="term" value="P:peptidoglycan-protein cross-linking"/>
    <property type="evidence" value="ECO:0007669"/>
    <property type="project" value="TreeGrafter"/>
</dbReference>
<dbReference type="PANTHER" id="PTHR30582:SF33">
    <property type="entry name" value="EXPORTED PROTEIN"/>
    <property type="match status" value="1"/>
</dbReference>
<dbReference type="eggNOG" id="COG1376">
    <property type="taxonomic scope" value="Bacteria"/>
</dbReference>
<protein>
    <submittedName>
        <fullName evidence="8">ErfK/YbiS/YcfS/YnhG family protein</fullName>
    </submittedName>
</protein>
<dbReference type="Gene3D" id="3.10.20.800">
    <property type="match status" value="1"/>
</dbReference>
<dbReference type="Gene3D" id="2.40.440.10">
    <property type="entry name" value="L,D-transpeptidase catalytic domain-like"/>
    <property type="match status" value="1"/>
</dbReference>
<dbReference type="GO" id="GO:0016740">
    <property type="term" value="F:transferase activity"/>
    <property type="evidence" value="ECO:0007669"/>
    <property type="project" value="UniProtKB-KW"/>
</dbReference>
<gene>
    <name evidence="8" type="ordered locus">Clocel_1296</name>
</gene>
<keyword evidence="2" id="KW-0808">Transferase</keyword>
<dbReference type="GO" id="GO:0071972">
    <property type="term" value="F:peptidoglycan L,D-transpeptidase activity"/>
    <property type="evidence" value="ECO:0007669"/>
    <property type="project" value="TreeGrafter"/>
</dbReference>
<proteinExistence type="predicted"/>
<evidence type="ECO:0000256" key="3">
    <source>
        <dbReference type="ARBA" id="ARBA00022960"/>
    </source>
</evidence>
<accession>D9SVC6</accession>
<dbReference type="KEGG" id="ccb:Clocel_1296"/>
<dbReference type="MEROPS" id="C82.001"/>
<evidence type="ECO:0000256" key="1">
    <source>
        <dbReference type="ARBA" id="ARBA00004752"/>
    </source>
</evidence>
<feature type="active site" description="Nucleophile" evidence="6">
    <location>
        <position position="432"/>
    </location>
</feature>
<dbReference type="SUPFAM" id="SSF143985">
    <property type="entry name" value="L,D-transpeptidase pre-catalytic domain-like"/>
    <property type="match status" value="1"/>
</dbReference>
<dbReference type="InterPro" id="IPR022029">
    <property type="entry name" value="YoaR-like_PG-bd"/>
</dbReference>
<keyword evidence="3 6" id="KW-0133">Cell shape</keyword>
<evidence type="ECO:0000313" key="8">
    <source>
        <dbReference type="EMBL" id="ADL51050.1"/>
    </source>
</evidence>
<dbReference type="SUPFAM" id="SSF141523">
    <property type="entry name" value="L,D-transpeptidase catalytic domain-like"/>
    <property type="match status" value="1"/>
</dbReference>
<reference evidence="8 9" key="1">
    <citation type="submission" date="2010-08" db="EMBL/GenBank/DDBJ databases">
        <title>Complete sequence of Clostridium cellulovorans 743B.</title>
        <authorList>
            <consortium name="US DOE Joint Genome Institute"/>
            <person name="Lucas S."/>
            <person name="Copeland A."/>
            <person name="Lapidus A."/>
            <person name="Cheng J.-F."/>
            <person name="Bruce D."/>
            <person name="Goodwin L."/>
            <person name="Pitluck S."/>
            <person name="Chertkov O."/>
            <person name="Detter J.C."/>
            <person name="Han C."/>
            <person name="Tapia R."/>
            <person name="Land M."/>
            <person name="Hauser L."/>
            <person name="Chang Y.-J."/>
            <person name="Jeffries C."/>
            <person name="Kyrpides N."/>
            <person name="Ivanova N."/>
            <person name="Mikhailova N."/>
            <person name="Hemme C.L."/>
            <person name="Woyke T."/>
        </authorList>
    </citation>
    <scope>NUCLEOTIDE SEQUENCE [LARGE SCALE GENOMIC DNA]</scope>
    <source>
        <strain evidence="9">ATCC 35296 / DSM 3052 / OCM 3 / 743B</strain>
    </source>
</reference>
<dbReference type="PANTHER" id="PTHR30582">
    <property type="entry name" value="L,D-TRANSPEPTIDASE"/>
    <property type="match status" value="1"/>
</dbReference>
<dbReference type="CDD" id="cd16913">
    <property type="entry name" value="YkuD_like"/>
    <property type="match status" value="1"/>
</dbReference>
<feature type="domain" description="L,D-TPase catalytic" evidence="7">
    <location>
        <begin position="334"/>
        <end position="456"/>
    </location>
</feature>
<dbReference type="Pfam" id="PF12229">
    <property type="entry name" value="PG_binding_4"/>
    <property type="match status" value="1"/>
</dbReference>
<evidence type="ECO:0000256" key="5">
    <source>
        <dbReference type="ARBA" id="ARBA00023316"/>
    </source>
</evidence>
<dbReference type="HOGENOM" id="CLU_022707_2_1_9"/>
<evidence type="ECO:0000256" key="6">
    <source>
        <dbReference type="PROSITE-ProRule" id="PRU01373"/>
    </source>
</evidence>
<feature type="active site" description="Proton donor/acceptor" evidence="6">
    <location>
        <position position="409"/>
    </location>
</feature>
<dbReference type="GO" id="GO:0005576">
    <property type="term" value="C:extracellular region"/>
    <property type="evidence" value="ECO:0007669"/>
    <property type="project" value="TreeGrafter"/>
</dbReference>
<dbReference type="InterPro" id="IPR038063">
    <property type="entry name" value="Transpep_catalytic_dom"/>
</dbReference>
<dbReference type="InterPro" id="IPR038054">
    <property type="entry name" value="LD_TPept-like_central_sf"/>
</dbReference>
<dbReference type="Proteomes" id="UP000002730">
    <property type="component" value="Chromosome"/>
</dbReference>
<dbReference type="AlphaFoldDB" id="D9SVC6"/>
<dbReference type="Pfam" id="PF03734">
    <property type="entry name" value="YkuD"/>
    <property type="match status" value="1"/>
</dbReference>
<dbReference type="STRING" id="573061.Clocel_1296"/>